<keyword evidence="7" id="KW-1185">Reference proteome</keyword>
<evidence type="ECO:0000256" key="2">
    <source>
        <dbReference type="ARBA" id="ARBA00022448"/>
    </source>
</evidence>
<dbReference type="InterPro" id="IPR003593">
    <property type="entry name" value="AAA+_ATPase"/>
</dbReference>
<keyword evidence="2" id="KW-0813">Transport</keyword>
<dbReference type="InterPro" id="IPR013563">
    <property type="entry name" value="Oligopep_ABC_C"/>
</dbReference>
<accession>V6KZ47</accession>
<dbReference type="EMBL" id="AWQX01000006">
    <property type="protein sequence ID" value="EST36711.1"/>
    <property type="molecule type" value="Genomic_DNA"/>
</dbReference>
<dbReference type="Pfam" id="PF00005">
    <property type="entry name" value="ABC_tran"/>
    <property type="match status" value="1"/>
</dbReference>
<dbReference type="Gene3D" id="3.40.50.300">
    <property type="entry name" value="P-loop containing nucleotide triphosphate hydrolases"/>
    <property type="match status" value="1"/>
</dbReference>
<dbReference type="GO" id="GO:0055085">
    <property type="term" value="P:transmembrane transport"/>
    <property type="evidence" value="ECO:0007669"/>
    <property type="project" value="UniProtKB-ARBA"/>
</dbReference>
<evidence type="ECO:0000256" key="3">
    <source>
        <dbReference type="ARBA" id="ARBA00022741"/>
    </source>
</evidence>
<dbReference type="InterPro" id="IPR017871">
    <property type="entry name" value="ABC_transporter-like_CS"/>
</dbReference>
<dbReference type="PROSITE" id="PS50893">
    <property type="entry name" value="ABC_TRANSPORTER_2"/>
    <property type="match status" value="1"/>
</dbReference>
<keyword evidence="3" id="KW-0547">Nucleotide-binding</keyword>
<name>V6KZ47_STRRC</name>
<reference evidence="6 7" key="1">
    <citation type="journal article" date="2014" name="Genome Announc.">
        <title>Draft Genome Sequence of Streptomyces roseochromogenes subsp. oscitans DS 12.976, Producer of the Aminocoumarin Antibiotic Clorobiocin.</title>
        <authorList>
            <person name="Ruckert C."/>
            <person name="Kalinowski J."/>
            <person name="Heide L."/>
            <person name="Apel A.K."/>
        </authorList>
    </citation>
    <scope>NUCLEOTIDE SEQUENCE [LARGE SCALE GENOMIC DNA]</scope>
    <source>
        <strain evidence="6 7">DS 12.976</strain>
    </source>
</reference>
<dbReference type="PATRIC" id="fig|1352936.5.peg.248"/>
<dbReference type="PROSITE" id="PS00211">
    <property type="entry name" value="ABC_TRANSPORTER_1"/>
    <property type="match status" value="1"/>
</dbReference>
<organism evidence="6 7">
    <name type="scientific">Streptomyces roseochromogenus subsp. oscitans DS 12.976</name>
    <dbReference type="NCBI Taxonomy" id="1352936"/>
    <lineage>
        <taxon>Bacteria</taxon>
        <taxon>Bacillati</taxon>
        <taxon>Actinomycetota</taxon>
        <taxon>Actinomycetes</taxon>
        <taxon>Kitasatosporales</taxon>
        <taxon>Streptomycetaceae</taxon>
        <taxon>Streptomyces</taxon>
    </lineage>
</organism>
<dbReference type="SUPFAM" id="SSF52540">
    <property type="entry name" value="P-loop containing nucleoside triphosphate hydrolases"/>
    <property type="match status" value="1"/>
</dbReference>
<dbReference type="FunFam" id="3.40.50.300:FF:000016">
    <property type="entry name" value="Oligopeptide ABC transporter ATP-binding component"/>
    <property type="match status" value="1"/>
</dbReference>
<feature type="domain" description="ABC transporter" evidence="5">
    <location>
        <begin position="18"/>
        <end position="264"/>
    </location>
</feature>
<proteinExistence type="inferred from homology"/>
<keyword evidence="4" id="KW-0067">ATP-binding</keyword>
<dbReference type="GO" id="GO:0015833">
    <property type="term" value="P:peptide transport"/>
    <property type="evidence" value="ECO:0007669"/>
    <property type="project" value="InterPro"/>
</dbReference>
<evidence type="ECO:0000313" key="7">
    <source>
        <dbReference type="Proteomes" id="UP000017984"/>
    </source>
</evidence>
<evidence type="ECO:0000256" key="1">
    <source>
        <dbReference type="ARBA" id="ARBA00005417"/>
    </source>
</evidence>
<evidence type="ECO:0000313" key="6">
    <source>
        <dbReference type="EMBL" id="EST36711.1"/>
    </source>
</evidence>
<dbReference type="NCBIfam" id="TIGR01727">
    <property type="entry name" value="oligo_HPY"/>
    <property type="match status" value="1"/>
</dbReference>
<comment type="caution">
    <text evidence="6">The sequence shown here is derived from an EMBL/GenBank/DDBJ whole genome shotgun (WGS) entry which is preliminary data.</text>
</comment>
<protein>
    <recommendedName>
        <fullName evidence="5">ABC transporter domain-containing protein</fullName>
    </recommendedName>
</protein>
<dbReference type="HOGENOM" id="CLU_000604_1_23_11"/>
<dbReference type="AlphaFoldDB" id="V6KZ47"/>
<sequence length="348" mass="38070">MNSVKSMENVDSVNVPLLEAHDLVKRFPVRHGLTRRLAGHVRAVDGVSLRVDAGETLGLVGESGCGKSTVARLLTRLIEPTSGTVSVAGRELTTLDEQLMRPVRRDLQMIFQDPFSSLNPRQTVRQILTAPYRYQGLPPEEPVEQLLERVGLRPEHAARYPHEFSGGQAQRIGVARALALRPRLVVCDEPVSALDVSVQAQILNLLKDLQREYGLAYVFIAHDLGAVRQISTRVAVMYLGTVVETADRDTLYGSAAHPYTHALLSAVPLPDPDAERARERIVLSGDLPSPLDPPSGCPFRTRCPKAAGPCATERPALRAIASGHEVACHYPEPLPRPSSVPYTEERTS</sequence>
<dbReference type="PANTHER" id="PTHR43776">
    <property type="entry name" value="TRANSPORT ATP-BINDING PROTEIN"/>
    <property type="match status" value="1"/>
</dbReference>
<evidence type="ECO:0000256" key="4">
    <source>
        <dbReference type="ARBA" id="ARBA00022840"/>
    </source>
</evidence>
<dbReference type="SMART" id="SM00382">
    <property type="entry name" value="AAA"/>
    <property type="match status" value="1"/>
</dbReference>
<dbReference type="InterPro" id="IPR027417">
    <property type="entry name" value="P-loop_NTPase"/>
</dbReference>
<dbReference type="Pfam" id="PF08352">
    <property type="entry name" value="oligo_HPY"/>
    <property type="match status" value="1"/>
</dbReference>
<gene>
    <name evidence="6" type="ORF">M878_01035</name>
</gene>
<dbReference type="GO" id="GO:0016887">
    <property type="term" value="F:ATP hydrolysis activity"/>
    <property type="evidence" value="ECO:0007669"/>
    <property type="project" value="InterPro"/>
</dbReference>
<dbReference type="InterPro" id="IPR050319">
    <property type="entry name" value="ABC_transp_ATP-bind"/>
</dbReference>
<dbReference type="STRING" id="1352936.M878_01035"/>
<dbReference type="Proteomes" id="UP000017984">
    <property type="component" value="Chromosome"/>
</dbReference>
<evidence type="ECO:0000259" key="5">
    <source>
        <dbReference type="PROSITE" id="PS50893"/>
    </source>
</evidence>
<dbReference type="PANTHER" id="PTHR43776:SF7">
    <property type="entry name" value="D,D-DIPEPTIDE TRANSPORT ATP-BINDING PROTEIN DDPF-RELATED"/>
    <property type="match status" value="1"/>
</dbReference>
<dbReference type="CDD" id="cd03257">
    <property type="entry name" value="ABC_NikE_OppD_transporters"/>
    <property type="match status" value="1"/>
</dbReference>
<dbReference type="GO" id="GO:0005524">
    <property type="term" value="F:ATP binding"/>
    <property type="evidence" value="ECO:0007669"/>
    <property type="project" value="UniProtKB-KW"/>
</dbReference>
<dbReference type="InterPro" id="IPR003439">
    <property type="entry name" value="ABC_transporter-like_ATP-bd"/>
</dbReference>
<comment type="similarity">
    <text evidence="1">Belongs to the ABC transporter superfamily.</text>
</comment>